<dbReference type="InterPro" id="IPR001245">
    <property type="entry name" value="Ser-Thr/Tyr_kinase_cat_dom"/>
</dbReference>
<reference evidence="14" key="2">
    <citation type="submission" date="2018-10" db="UniProtKB">
        <authorList>
            <consortium name="EnsemblPlants"/>
        </authorList>
    </citation>
    <scope>IDENTIFICATION</scope>
</reference>
<dbReference type="PANTHER" id="PTHR27005">
    <property type="entry name" value="WALL-ASSOCIATED RECEPTOR KINASE-LIKE 21"/>
    <property type="match status" value="1"/>
</dbReference>
<dbReference type="Gramene" id="TraesROB_scaffold_010237_01G000200.1">
    <property type="protein sequence ID" value="TraesROB_scaffold_010237_01G000200.1"/>
    <property type="gene ID" value="TraesROB_scaffold_010237_01G000200"/>
</dbReference>
<keyword evidence="9" id="KW-0325">Glycoprotein</keyword>
<dbReference type="Gene3D" id="2.10.25.10">
    <property type="entry name" value="Laminin"/>
    <property type="match status" value="1"/>
</dbReference>
<keyword evidence="6" id="KW-0418">Kinase</keyword>
<evidence type="ECO:0000256" key="2">
    <source>
        <dbReference type="ARBA" id="ARBA00022527"/>
    </source>
</evidence>
<dbReference type="InterPro" id="IPR008271">
    <property type="entry name" value="Ser/Thr_kinase_AS"/>
</dbReference>
<evidence type="ECO:0000259" key="13">
    <source>
        <dbReference type="PROSITE" id="PS50011"/>
    </source>
</evidence>
<keyword evidence="3" id="KW-0808">Transferase</keyword>
<dbReference type="EnsemblPlants" id="TraesCS6B02G010600.1">
    <property type="protein sequence ID" value="TraesCS6B02G010600.1"/>
    <property type="gene ID" value="TraesCS6B02G010600"/>
</dbReference>
<keyword evidence="11" id="KW-0812">Transmembrane</keyword>
<keyword evidence="8" id="KW-1015">Disulfide bond</keyword>
<dbReference type="GO" id="GO:0030247">
    <property type="term" value="F:polysaccharide binding"/>
    <property type="evidence" value="ECO:0007669"/>
    <property type="project" value="InterPro"/>
</dbReference>
<dbReference type="InterPro" id="IPR000152">
    <property type="entry name" value="EGF-type_Asp/Asn_hydroxyl_site"/>
</dbReference>
<dbReference type="Pfam" id="PF13947">
    <property type="entry name" value="GUB_WAK_bind"/>
    <property type="match status" value="1"/>
</dbReference>
<dbReference type="PANTHER" id="PTHR27005:SF241">
    <property type="entry name" value="OS10G0174548 PROTEIN"/>
    <property type="match status" value="1"/>
</dbReference>
<dbReference type="SUPFAM" id="SSF57196">
    <property type="entry name" value="EGF/Laminin"/>
    <property type="match status" value="1"/>
</dbReference>
<dbReference type="InterPro" id="IPR001881">
    <property type="entry name" value="EGF-like_Ca-bd_dom"/>
</dbReference>
<dbReference type="AlphaFoldDB" id="A0A3B6PE78"/>
<protein>
    <recommendedName>
        <fullName evidence="13">Protein kinase domain-containing protein</fullName>
    </recommendedName>
</protein>
<dbReference type="InterPro" id="IPR000719">
    <property type="entry name" value="Prot_kinase_dom"/>
</dbReference>
<evidence type="ECO:0000256" key="12">
    <source>
        <dbReference type="SAM" id="SignalP"/>
    </source>
</evidence>
<feature type="signal peptide" evidence="12">
    <location>
        <begin position="1"/>
        <end position="29"/>
    </location>
</feature>
<dbReference type="OrthoDB" id="4062651at2759"/>
<feature type="transmembrane region" description="Helical" evidence="11">
    <location>
        <begin position="358"/>
        <end position="379"/>
    </location>
</feature>
<evidence type="ECO:0000256" key="8">
    <source>
        <dbReference type="ARBA" id="ARBA00023157"/>
    </source>
</evidence>
<dbReference type="Gramene" id="TraesJAG6B03G03409050.1">
    <property type="protein sequence ID" value="TraesJAG6B03G03409050.1"/>
    <property type="gene ID" value="TraesJAG6B03G03409050"/>
</dbReference>
<sequence length="683" mass="74853">MTTTPSSQLHFQLLLPVILLVILAAMAEGRRPGCPDKCGDISIPFPFGIGTGCFRDGFEVLCNHSSGIPRLFFSINVIHKGNDDSSPLELLSISVDTGGARALAPVSHRCSTNDTTSLSTDLTIGLGGTPFALSARNILIGVGWSAVPRLYYFDPSELQFSCLAYNIMFSGDRGNGACTEGCCEFAPARVARVLQLHVDFGYAANAMWPILPCAYGMLVDKSWYKYYTADMYNYTLLNRTTMGVPLALDFAAGEAACPAKGQPPPPDYACVSGNSSCANATFTPGYICKCWDHYAGNPYVPDGCQDIDECKRPQVFPSSSGAVCRNRLGGYDCPCKFGLKGDGKAGTCTHIFSPAANATVGLAALVVVIVLMVVAHQLLKLRKFYKQNGGPILEGVKNIRIYTSKQLKQMTNNYRVVIGEGHFGKVYMGTLKDTQQVAIKKTIKVNEASKKDFIAEIIIQSGMRHKNIARLLGCCLEMDVPMLMYEYVVKGSLYDVLFKSKDNVPVDTRLRIAIGSAEGLAYMHSAVESTIRHGDVKSANILLDARFTPKISDFGTSKLLARGNSVQTEWVTGDKAYIDPAYMVHGIVTQKSDVYSFGIVLIELITRRVAIYDDNMSYAKNFVLACQDQRVRNFVDNDITSENDMEILEMVSKVALECLKLNPEERLDMTQVENRLRNIGQSE</sequence>
<keyword evidence="5 10" id="KW-0547">Nucleotide-binding</keyword>
<dbReference type="PROSITE" id="PS00108">
    <property type="entry name" value="PROTEIN_KINASE_ST"/>
    <property type="match status" value="1"/>
</dbReference>
<dbReference type="GO" id="GO:0005886">
    <property type="term" value="C:plasma membrane"/>
    <property type="evidence" value="ECO:0000318"/>
    <property type="project" value="GO_Central"/>
</dbReference>
<keyword evidence="11" id="KW-1133">Transmembrane helix</keyword>
<keyword evidence="7 10" id="KW-0067">ATP-binding</keyword>
<organism evidence="14">
    <name type="scientific">Triticum aestivum</name>
    <name type="common">Wheat</name>
    <dbReference type="NCBI Taxonomy" id="4565"/>
    <lineage>
        <taxon>Eukaryota</taxon>
        <taxon>Viridiplantae</taxon>
        <taxon>Streptophyta</taxon>
        <taxon>Embryophyta</taxon>
        <taxon>Tracheophyta</taxon>
        <taxon>Spermatophyta</taxon>
        <taxon>Magnoliopsida</taxon>
        <taxon>Liliopsida</taxon>
        <taxon>Poales</taxon>
        <taxon>Poaceae</taxon>
        <taxon>BOP clade</taxon>
        <taxon>Pooideae</taxon>
        <taxon>Triticodae</taxon>
        <taxon>Triticeae</taxon>
        <taxon>Triticinae</taxon>
        <taxon>Triticum</taxon>
    </lineage>
</organism>
<dbReference type="GO" id="GO:0005509">
    <property type="term" value="F:calcium ion binding"/>
    <property type="evidence" value="ECO:0007669"/>
    <property type="project" value="InterPro"/>
</dbReference>
<dbReference type="InterPro" id="IPR025287">
    <property type="entry name" value="WAK_GUB"/>
</dbReference>
<reference evidence="14" key="1">
    <citation type="submission" date="2018-08" db="EMBL/GenBank/DDBJ databases">
        <authorList>
            <person name="Rossello M."/>
        </authorList>
    </citation>
    <scope>NUCLEOTIDE SEQUENCE [LARGE SCALE GENOMIC DNA]</scope>
    <source>
        <strain evidence="14">cv. Chinese Spring</strain>
    </source>
</reference>
<proteinExistence type="predicted"/>
<evidence type="ECO:0000256" key="4">
    <source>
        <dbReference type="ARBA" id="ARBA00022729"/>
    </source>
</evidence>
<dbReference type="Gramene" id="TraesNOR6B03G03454050.1">
    <property type="protein sequence ID" value="TraesNOR6B03G03454050.1"/>
    <property type="gene ID" value="TraesNOR6B03G03454050"/>
</dbReference>
<evidence type="ECO:0000256" key="11">
    <source>
        <dbReference type="SAM" id="Phobius"/>
    </source>
</evidence>
<evidence type="ECO:0000256" key="10">
    <source>
        <dbReference type="PROSITE-ProRule" id="PRU10141"/>
    </source>
</evidence>
<dbReference type="SMART" id="SM00220">
    <property type="entry name" value="S_TKc"/>
    <property type="match status" value="1"/>
</dbReference>
<evidence type="ECO:0000256" key="3">
    <source>
        <dbReference type="ARBA" id="ARBA00022679"/>
    </source>
</evidence>
<dbReference type="Gramene" id="TraesCS6B03G0024300.1">
    <property type="protein sequence ID" value="TraesCS6B03G0024300.1.CDS"/>
    <property type="gene ID" value="TraesCS6B03G0024300"/>
</dbReference>
<feature type="binding site" evidence="10">
    <location>
        <position position="441"/>
    </location>
    <ligand>
        <name>ATP</name>
        <dbReference type="ChEBI" id="CHEBI:30616"/>
    </ligand>
</feature>
<evidence type="ECO:0000256" key="5">
    <source>
        <dbReference type="ARBA" id="ARBA00022741"/>
    </source>
</evidence>
<evidence type="ECO:0000256" key="6">
    <source>
        <dbReference type="ARBA" id="ARBA00022777"/>
    </source>
</evidence>
<accession>A0A3B6PE78</accession>
<keyword evidence="4 12" id="KW-0732">Signal</keyword>
<dbReference type="Pfam" id="PF07714">
    <property type="entry name" value="PK_Tyr_Ser-Thr"/>
    <property type="match status" value="1"/>
</dbReference>
<dbReference type="Gramene" id="TraesSTA6B03G03411420.1">
    <property type="protein sequence ID" value="TraesSTA6B03G03411420.1"/>
    <property type="gene ID" value="TraesSTA6B03G03411420"/>
</dbReference>
<dbReference type="InterPro" id="IPR017441">
    <property type="entry name" value="Protein_kinase_ATP_BS"/>
</dbReference>
<comment type="subcellular location">
    <subcellularLocation>
        <location evidence="1">Membrane</location>
        <topology evidence="1">Single-pass type I membrane protein</topology>
    </subcellularLocation>
</comment>
<dbReference type="Proteomes" id="UP000019116">
    <property type="component" value="Chromosome 6B"/>
</dbReference>
<dbReference type="PROSITE" id="PS50011">
    <property type="entry name" value="PROTEIN_KINASE_DOM"/>
    <property type="match status" value="1"/>
</dbReference>
<dbReference type="PROSITE" id="PS00010">
    <property type="entry name" value="ASX_HYDROXYL"/>
    <property type="match status" value="1"/>
</dbReference>
<dbReference type="Gramene" id="TraesCLE_scaffold_032628_01G000100.1">
    <property type="protein sequence ID" value="TraesCLE_scaffold_032628_01G000100.1"/>
    <property type="gene ID" value="TraesCLE_scaffold_032628_01G000100"/>
</dbReference>
<feature type="domain" description="Protein kinase" evidence="13">
    <location>
        <begin position="412"/>
        <end position="683"/>
    </location>
</feature>
<evidence type="ECO:0000313" key="14">
    <source>
        <dbReference type="EnsemblPlants" id="TraesCS6B02G010600.1"/>
    </source>
</evidence>
<evidence type="ECO:0000256" key="9">
    <source>
        <dbReference type="ARBA" id="ARBA00023180"/>
    </source>
</evidence>
<evidence type="ECO:0000313" key="15">
    <source>
        <dbReference type="Proteomes" id="UP000019116"/>
    </source>
</evidence>
<dbReference type="GO" id="GO:0007166">
    <property type="term" value="P:cell surface receptor signaling pathway"/>
    <property type="evidence" value="ECO:0000318"/>
    <property type="project" value="GO_Central"/>
</dbReference>
<name>A0A3B6PE78_WHEAT</name>
<dbReference type="Gene3D" id="3.30.200.20">
    <property type="entry name" value="Phosphorylase Kinase, domain 1"/>
    <property type="match status" value="1"/>
</dbReference>
<dbReference type="STRING" id="4565.A0A3B6PE78"/>
<dbReference type="InterPro" id="IPR011009">
    <property type="entry name" value="Kinase-like_dom_sf"/>
</dbReference>
<dbReference type="GO" id="GO:0005524">
    <property type="term" value="F:ATP binding"/>
    <property type="evidence" value="ECO:0007669"/>
    <property type="project" value="UniProtKB-UniRule"/>
</dbReference>
<dbReference type="Gene3D" id="1.10.510.10">
    <property type="entry name" value="Transferase(Phosphotransferase) domain 1"/>
    <property type="match status" value="1"/>
</dbReference>
<dbReference type="SMR" id="A0A3B6PE78"/>
<dbReference type="PaxDb" id="4565-Traes_6BS_444272B22.1"/>
<keyword evidence="11" id="KW-0472">Membrane</keyword>
<dbReference type="InterPro" id="IPR045274">
    <property type="entry name" value="WAK-like"/>
</dbReference>
<dbReference type="Gramene" id="TraesARI6B03G03377950.1">
    <property type="protein sequence ID" value="TraesARI6B03G03377950.1"/>
    <property type="gene ID" value="TraesARI6B03G03377950"/>
</dbReference>
<evidence type="ECO:0000256" key="1">
    <source>
        <dbReference type="ARBA" id="ARBA00004479"/>
    </source>
</evidence>
<dbReference type="Gramene" id="TraesCS6B02G010600.1">
    <property type="protein sequence ID" value="TraesCS6B02G010600.1"/>
    <property type="gene ID" value="TraesCS6B02G010600"/>
</dbReference>
<dbReference type="CDD" id="cd00054">
    <property type="entry name" value="EGF_CA"/>
    <property type="match status" value="1"/>
</dbReference>
<keyword evidence="15" id="KW-1185">Reference proteome</keyword>
<dbReference type="SUPFAM" id="SSF56112">
    <property type="entry name" value="Protein kinase-like (PK-like)"/>
    <property type="match status" value="1"/>
</dbReference>
<dbReference type="GO" id="GO:0004674">
    <property type="term" value="F:protein serine/threonine kinase activity"/>
    <property type="evidence" value="ECO:0007669"/>
    <property type="project" value="UniProtKB-KW"/>
</dbReference>
<keyword evidence="2" id="KW-0723">Serine/threonine-protein kinase</keyword>
<dbReference type="PROSITE" id="PS00107">
    <property type="entry name" value="PROTEIN_KINASE_ATP"/>
    <property type="match status" value="1"/>
</dbReference>
<dbReference type="SMART" id="SM00179">
    <property type="entry name" value="EGF_CA"/>
    <property type="match status" value="1"/>
</dbReference>
<dbReference type="FunFam" id="3.30.200.20:FF:000337">
    <property type="entry name" value="Wall-associated receptor kinase 3"/>
    <property type="match status" value="1"/>
</dbReference>
<feature type="chain" id="PRO_5043178773" description="Protein kinase domain-containing protein" evidence="12">
    <location>
        <begin position="30"/>
        <end position="683"/>
    </location>
</feature>
<dbReference type="Gramene" id="TraesCAD_scaffold_008186_01G000100.1">
    <property type="protein sequence ID" value="TraesCAD_scaffold_008186_01G000100.1"/>
    <property type="gene ID" value="TraesCAD_scaffold_008186_01G000100"/>
</dbReference>
<evidence type="ECO:0000256" key="7">
    <source>
        <dbReference type="ARBA" id="ARBA00022840"/>
    </source>
</evidence>